<dbReference type="GO" id="GO:0005739">
    <property type="term" value="C:mitochondrion"/>
    <property type="evidence" value="ECO:0007669"/>
    <property type="project" value="TreeGrafter"/>
</dbReference>
<dbReference type="PANTHER" id="PTHR12318">
    <property type="entry name" value="TESTOSTERONE-REGULATED PROTEIN RP2"/>
    <property type="match status" value="1"/>
</dbReference>
<comment type="cofactor">
    <cofactor evidence="1">
        <name>Mn(2+)</name>
        <dbReference type="ChEBI" id="CHEBI:29035"/>
    </cofactor>
</comment>
<feature type="domain" description="Nudix hydrolase" evidence="8">
    <location>
        <begin position="3"/>
        <end position="208"/>
    </location>
</feature>
<comment type="cofactor">
    <cofactor evidence="2">
        <name>Mg(2+)</name>
        <dbReference type="ChEBI" id="CHEBI:18420"/>
    </cofactor>
</comment>
<dbReference type="Gene3D" id="3.90.79.10">
    <property type="entry name" value="Nucleoside Triphosphate Pyrophosphohydrolase"/>
    <property type="match status" value="1"/>
</dbReference>
<evidence type="ECO:0000256" key="1">
    <source>
        <dbReference type="ARBA" id="ARBA00001936"/>
    </source>
</evidence>
<dbReference type="Proteomes" id="UP000492821">
    <property type="component" value="Unassembled WGS sequence"/>
</dbReference>
<dbReference type="PANTHER" id="PTHR12318:SF0">
    <property type="entry name" value="ACYL-COENZYME A DIPHOSPHATASE NUDT19"/>
    <property type="match status" value="1"/>
</dbReference>
<dbReference type="WBParaSite" id="Pan_g17728.t1">
    <property type="protein sequence ID" value="Pan_g17728.t1"/>
    <property type="gene ID" value="Pan_g17728"/>
</dbReference>
<evidence type="ECO:0000256" key="7">
    <source>
        <dbReference type="ARBA" id="ARBA00023211"/>
    </source>
</evidence>
<dbReference type="GO" id="GO:0046872">
    <property type="term" value="F:metal ion binding"/>
    <property type="evidence" value="ECO:0007669"/>
    <property type="project" value="UniProtKB-KW"/>
</dbReference>
<dbReference type="PROSITE" id="PS51462">
    <property type="entry name" value="NUDIX"/>
    <property type="match status" value="1"/>
</dbReference>
<evidence type="ECO:0000259" key="8">
    <source>
        <dbReference type="PROSITE" id="PS51462"/>
    </source>
</evidence>
<evidence type="ECO:0000313" key="10">
    <source>
        <dbReference type="WBParaSite" id="Pan_g17728.t1"/>
    </source>
</evidence>
<dbReference type="CDD" id="cd18870">
    <property type="entry name" value="NUDIX_AcylCoAdiphos_Nudt19"/>
    <property type="match status" value="1"/>
</dbReference>
<proteinExistence type="inferred from homology"/>
<evidence type="ECO:0000256" key="6">
    <source>
        <dbReference type="ARBA" id="ARBA00022842"/>
    </source>
</evidence>
<dbReference type="SUPFAM" id="SSF55811">
    <property type="entry name" value="Nudix"/>
    <property type="match status" value="1"/>
</dbReference>
<evidence type="ECO:0000256" key="2">
    <source>
        <dbReference type="ARBA" id="ARBA00001946"/>
    </source>
</evidence>
<evidence type="ECO:0000256" key="4">
    <source>
        <dbReference type="ARBA" id="ARBA00022723"/>
    </source>
</evidence>
<keyword evidence="6" id="KW-0460">Magnesium</keyword>
<organism evidence="9 10">
    <name type="scientific">Panagrellus redivivus</name>
    <name type="common">Microworm</name>
    <dbReference type="NCBI Taxonomy" id="6233"/>
    <lineage>
        <taxon>Eukaryota</taxon>
        <taxon>Metazoa</taxon>
        <taxon>Ecdysozoa</taxon>
        <taxon>Nematoda</taxon>
        <taxon>Chromadorea</taxon>
        <taxon>Rhabditida</taxon>
        <taxon>Tylenchina</taxon>
        <taxon>Panagrolaimomorpha</taxon>
        <taxon>Panagrolaimoidea</taxon>
        <taxon>Panagrolaimidae</taxon>
        <taxon>Panagrellus</taxon>
    </lineage>
</organism>
<dbReference type="InterPro" id="IPR015797">
    <property type="entry name" value="NUDIX_hydrolase-like_dom_sf"/>
</dbReference>
<keyword evidence="7" id="KW-0464">Manganese</keyword>
<protein>
    <submittedName>
        <fullName evidence="10">Nudix hydrolase domain-containing protein</fullName>
    </submittedName>
</protein>
<evidence type="ECO:0000313" key="9">
    <source>
        <dbReference type="Proteomes" id="UP000492821"/>
    </source>
</evidence>
<evidence type="ECO:0000256" key="3">
    <source>
        <dbReference type="ARBA" id="ARBA00005582"/>
    </source>
</evidence>
<sequence>MSPWRLSATTILRNKYREVLMLKRGPTAKFMPNAYVFPGGINDKADASFPIDRSNYELVEDGGELKLGNFENDMPLRVTALRELFEEAGLLLVLDENIREHKVITAVDDPSLIEWREKVKADASKFAELFTGGTKLDCNLLIPWSNWLTPASSPRRFDTVFFVVPIDPPEAIEHCQREMAGGMWGLPSTFIKHSVMTNPISLPPPQYYELARLRLQHTTEREPLERMLNTFKICPQVVHYAKMPGKNITLLPGDFAFDWEKRFVGTPLRELTEREAEPTPDDPVHRMIFNTKPNYTDIEMDIRNPEKIDHTVHLFHFKESYEDERIRLLNQLMDWPSKKSKD</sequence>
<accession>A0A7E4V849</accession>
<dbReference type="AlphaFoldDB" id="A0A7E4V849"/>
<keyword evidence="9" id="KW-1185">Reference proteome</keyword>
<evidence type="ECO:0000256" key="5">
    <source>
        <dbReference type="ARBA" id="ARBA00022801"/>
    </source>
</evidence>
<name>A0A7E4V849_PANRE</name>
<keyword evidence="5" id="KW-0378">Hydrolase</keyword>
<keyword evidence="4" id="KW-0479">Metal-binding</keyword>
<dbReference type="InterPro" id="IPR000086">
    <property type="entry name" value="NUDIX_hydrolase_dom"/>
</dbReference>
<reference evidence="9" key="1">
    <citation type="journal article" date="2013" name="Genetics">
        <title>The draft genome and transcriptome of Panagrellus redivivus are shaped by the harsh demands of a free-living lifestyle.</title>
        <authorList>
            <person name="Srinivasan J."/>
            <person name="Dillman A.R."/>
            <person name="Macchietto M.G."/>
            <person name="Heikkinen L."/>
            <person name="Lakso M."/>
            <person name="Fracchia K.M."/>
            <person name="Antoshechkin I."/>
            <person name="Mortazavi A."/>
            <person name="Wong G."/>
            <person name="Sternberg P.W."/>
        </authorList>
    </citation>
    <scope>NUCLEOTIDE SEQUENCE [LARGE SCALE GENOMIC DNA]</scope>
    <source>
        <strain evidence="9">MT8872</strain>
    </source>
</reference>
<reference evidence="10" key="2">
    <citation type="submission" date="2020-10" db="UniProtKB">
        <authorList>
            <consortium name="WormBaseParasite"/>
        </authorList>
    </citation>
    <scope>IDENTIFICATION</scope>
</reference>
<comment type="similarity">
    <text evidence="3">Belongs to the Nudix hydrolase family.</text>
</comment>
<dbReference type="InterPro" id="IPR039121">
    <property type="entry name" value="NUDT19"/>
</dbReference>
<dbReference type="GO" id="GO:0016818">
    <property type="term" value="F:hydrolase activity, acting on acid anhydrides, in phosphorus-containing anhydrides"/>
    <property type="evidence" value="ECO:0007669"/>
    <property type="project" value="InterPro"/>
</dbReference>